<dbReference type="Gene3D" id="3.40.50.12370">
    <property type="match status" value="1"/>
</dbReference>
<gene>
    <name evidence="3" type="ORF">ACFPPA_06755</name>
</gene>
<dbReference type="Proteomes" id="UP001596114">
    <property type="component" value="Unassembled WGS sequence"/>
</dbReference>
<evidence type="ECO:0000313" key="3">
    <source>
        <dbReference type="EMBL" id="MFC5525441.1"/>
    </source>
</evidence>
<comment type="similarity">
    <text evidence="1">Belongs to the universal stress protein A family.</text>
</comment>
<dbReference type="PANTHER" id="PTHR46268">
    <property type="entry name" value="STRESS RESPONSE PROTEIN NHAX"/>
    <property type="match status" value="1"/>
</dbReference>
<accession>A0ABW0QKF8</accession>
<name>A0ABW0QKF8_9GAMM</name>
<dbReference type="SUPFAM" id="SSF52402">
    <property type="entry name" value="Adenine nucleotide alpha hydrolases-like"/>
    <property type="match status" value="2"/>
</dbReference>
<dbReference type="RefSeq" id="WP_377318526.1">
    <property type="nucleotide sequence ID" value="NZ_JBHSNF010000001.1"/>
</dbReference>
<dbReference type="PRINTS" id="PR01438">
    <property type="entry name" value="UNVRSLSTRESS"/>
</dbReference>
<sequence>MYSTLMVYLEPHRDNTHLLAATRDLAERSGAAVIGVSAGRQFYLGYAVRGVSGDIFELDRQEIQRSMAAAESGFRAALEQPGRHVEWHAIVTSSPPIGQLASQVRSADLVITGAERGGTSGVDAGDLVMRAGRPVLVVPAGIDRLTARNVLVAWKDAPEARRAISDGLVFLKTAGRVQVVEIADAEGIAEARRSVEDVVQWLKRHGIEAEGKAVPETGDHALQLAAIAEEEGADLIIAGAYGHSRFHEWVLGGVTSDLLLRSRVPTLLSH</sequence>
<dbReference type="Pfam" id="PF00582">
    <property type="entry name" value="Usp"/>
    <property type="match status" value="1"/>
</dbReference>
<dbReference type="CDD" id="cd00293">
    <property type="entry name" value="USP-like"/>
    <property type="match status" value="1"/>
</dbReference>
<dbReference type="InterPro" id="IPR006016">
    <property type="entry name" value="UspA"/>
</dbReference>
<dbReference type="PANTHER" id="PTHR46268:SF15">
    <property type="entry name" value="UNIVERSAL STRESS PROTEIN HP_0031"/>
    <property type="match status" value="1"/>
</dbReference>
<proteinExistence type="inferred from homology"/>
<evidence type="ECO:0000259" key="2">
    <source>
        <dbReference type="Pfam" id="PF00582"/>
    </source>
</evidence>
<keyword evidence="4" id="KW-1185">Reference proteome</keyword>
<dbReference type="InterPro" id="IPR006015">
    <property type="entry name" value="Universal_stress_UspA"/>
</dbReference>
<evidence type="ECO:0000313" key="4">
    <source>
        <dbReference type="Proteomes" id="UP001596114"/>
    </source>
</evidence>
<dbReference type="EMBL" id="JBHSNF010000001">
    <property type="protein sequence ID" value="MFC5525441.1"/>
    <property type="molecule type" value="Genomic_DNA"/>
</dbReference>
<protein>
    <submittedName>
        <fullName evidence="3">Universal stress protein</fullName>
    </submittedName>
</protein>
<reference evidence="4" key="1">
    <citation type="journal article" date="2019" name="Int. J. Syst. Evol. Microbiol.">
        <title>The Global Catalogue of Microorganisms (GCM) 10K type strain sequencing project: providing services to taxonomists for standard genome sequencing and annotation.</title>
        <authorList>
            <consortium name="The Broad Institute Genomics Platform"/>
            <consortium name="The Broad Institute Genome Sequencing Center for Infectious Disease"/>
            <person name="Wu L."/>
            <person name="Ma J."/>
        </authorList>
    </citation>
    <scope>NUCLEOTIDE SEQUENCE [LARGE SCALE GENOMIC DNA]</scope>
    <source>
        <strain evidence="4">CGMCC 1.16619</strain>
    </source>
</reference>
<evidence type="ECO:0000256" key="1">
    <source>
        <dbReference type="ARBA" id="ARBA00008791"/>
    </source>
</evidence>
<feature type="domain" description="UspA" evidence="2">
    <location>
        <begin position="148"/>
        <end position="268"/>
    </location>
</feature>
<comment type="caution">
    <text evidence="3">The sequence shown here is derived from an EMBL/GenBank/DDBJ whole genome shotgun (WGS) entry which is preliminary data.</text>
</comment>
<organism evidence="3 4">
    <name type="scientific">Rhodanobacter ginsengisoli</name>
    <dbReference type="NCBI Taxonomy" id="418646"/>
    <lineage>
        <taxon>Bacteria</taxon>
        <taxon>Pseudomonadati</taxon>
        <taxon>Pseudomonadota</taxon>
        <taxon>Gammaproteobacteria</taxon>
        <taxon>Lysobacterales</taxon>
        <taxon>Rhodanobacteraceae</taxon>
        <taxon>Rhodanobacter</taxon>
    </lineage>
</organism>